<gene>
    <name evidence="6" type="ORF">CXQ85_000108</name>
</gene>
<dbReference type="NCBIfam" id="TIGR00585">
    <property type="entry name" value="mutl"/>
    <property type="match status" value="1"/>
</dbReference>
<dbReference type="Gene3D" id="3.30.230.10">
    <property type="match status" value="1"/>
</dbReference>
<feature type="region of interest" description="Disordered" evidence="3">
    <location>
        <begin position="1115"/>
        <end position="1144"/>
    </location>
</feature>
<dbReference type="PROSITE" id="PS00058">
    <property type="entry name" value="DNA_MISMATCH_REPAIR_1"/>
    <property type="match status" value="1"/>
</dbReference>
<evidence type="ECO:0000256" key="1">
    <source>
        <dbReference type="ARBA" id="ARBA00006082"/>
    </source>
</evidence>
<dbReference type="SUPFAM" id="SSF55874">
    <property type="entry name" value="ATPase domain of HSP90 chaperone/DNA topoisomerase II/histidine kinase"/>
    <property type="match status" value="1"/>
</dbReference>
<feature type="compositionally biased region" description="Polar residues" evidence="3">
    <location>
        <begin position="996"/>
        <end position="1012"/>
    </location>
</feature>
<dbReference type="FunFam" id="3.30.1370.100:FF:000001">
    <property type="entry name" value="Mismatch repair endonuclease pms1, putative"/>
    <property type="match status" value="1"/>
</dbReference>
<evidence type="ECO:0000313" key="7">
    <source>
        <dbReference type="Proteomes" id="UP000244309"/>
    </source>
</evidence>
<dbReference type="GO" id="GO:0061982">
    <property type="term" value="P:meiosis I cell cycle process"/>
    <property type="evidence" value="ECO:0007669"/>
    <property type="project" value="UniProtKB-ARBA"/>
</dbReference>
<dbReference type="InterPro" id="IPR014721">
    <property type="entry name" value="Ribsml_uS5_D2-typ_fold_subgr"/>
</dbReference>
<dbReference type="InterPro" id="IPR014762">
    <property type="entry name" value="DNA_mismatch_repair_CS"/>
</dbReference>
<organism evidence="6 7">
    <name type="scientific">Candidozyma haemuli</name>
    <dbReference type="NCBI Taxonomy" id="45357"/>
    <lineage>
        <taxon>Eukaryota</taxon>
        <taxon>Fungi</taxon>
        <taxon>Dikarya</taxon>
        <taxon>Ascomycota</taxon>
        <taxon>Saccharomycotina</taxon>
        <taxon>Pichiomycetes</taxon>
        <taxon>Metschnikowiaceae</taxon>
        <taxon>Candidozyma</taxon>
    </lineage>
</organism>
<dbReference type="Pfam" id="PF13589">
    <property type="entry name" value="HATPase_c_3"/>
    <property type="match status" value="1"/>
</dbReference>
<dbReference type="EMBL" id="PKFO01000005">
    <property type="protein sequence ID" value="PVH21143.1"/>
    <property type="molecule type" value="Genomic_DNA"/>
</dbReference>
<comment type="caution">
    <text evidence="6">The sequence shown here is derived from an EMBL/GenBank/DDBJ whole genome shotgun (WGS) entry which is preliminary data.</text>
</comment>
<dbReference type="SUPFAM" id="SSF118116">
    <property type="entry name" value="DNA mismatch repair protein MutL"/>
    <property type="match status" value="1"/>
</dbReference>
<dbReference type="InterPro" id="IPR013507">
    <property type="entry name" value="DNA_mismatch_S5_2-like"/>
</dbReference>
<dbReference type="InterPro" id="IPR020568">
    <property type="entry name" value="Ribosomal_Su5_D2-typ_SF"/>
</dbReference>
<dbReference type="InterPro" id="IPR038973">
    <property type="entry name" value="MutL/Mlh/Pms-like"/>
</dbReference>
<feature type="compositionally biased region" description="Acidic residues" evidence="3">
    <location>
        <begin position="474"/>
        <end position="526"/>
    </location>
</feature>
<dbReference type="PANTHER" id="PTHR10073:SF52">
    <property type="entry name" value="MISMATCH REPAIR ENDONUCLEASE PMS2"/>
    <property type="match status" value="1"/>
</dbReference>
<dbReference type="InterPro" id="IPR042121">
    <property type="entry name" value="MutL_C_regsub"/>
</dbReference>
<feature type="compositionally biased region" description="Basic residues" evidence="3">
    <location>
        <begin position="1133"/>
        <end position="1142"/>
    </location>
</feature>
<reference evidence="6 7" key="1">
    <citation type="submission" date="2017-12" db="EMBL/GenBank/DDBJ databases">
        <title>Genome Sequence of a Multidrug-Resistant Candida haemulonii Isolate from a Patient with Chronic Leg Ulcers in Israel.</title>
        <authorList>
            <person name="Chow N.A."/>
            <person name="Gade L."/>
            <person name="Batra D."/>
            <person name="Rowe L.A."/>
            <person name="Ben-Ami R."/>
            <person name="Loparev V.N."/>
            <person name="Litvintseva A.P."/>
        </authorList>
    </citation>
    <scope>NUCLEOTIDE SEQUENCE [LARGE SCALE GENOMIC DNA]</scope>
    <source>
        <strain evidence="6 7">B11899</strain>
    </source>
</reference>
<proteinExistence type="inferred from homology"/>
<keyword evidence="7" id="KW-1185">Reference proteome</keyword>
<feature type="compositionally biased region" description="Low complexity" evidence="3">
    <location>
        <begin position="978"/>
        <end position="990"/>
    </location>
</feature>
<sequence length="1743" mass="197113">MPITSIDASDVNKLTSGQVIIELQSVVKELIDNSLDAGSQSIEVVFNNYGIKGIDVTDTGRGIEKADFGALCLKHHTSKLSSFEELESVSTLGFRGEALASLCAVAKVKITTCTDSTYPKASQLDYDSMGRLTSEKTLVTGKKGTAVSVQDLFHGLPVRQKYFAKNAKREYSKALSLLVGYLLVYTNVRFAIYQISGNTGKKSMVMGTQGQGASIFDTLVSVYGSNGAHGLVPIDIATDNIEARFKLGMKSVPVALKFRINGLISDYSFGMGRGASDRQFLYVNKRPIIHKRFAKIINEVYKAFNHTQSAVFVLNIEIDQTFVDVNVTPDKRSVMVQNEDLLGEVLREEITKFYDSMHNVVPKSDLGVVRLGSSQSLDSFQKRKASNESASDLTGKRRQSSQVSKISLTEAFSSGGTEKDPQESNDKQRRDLETVMSESDGAEEEEEFTNISQNVSKMTPEESFEDSERMHIDDETEHGEDKDEEENEENEEEEQQDQEEERIVGEEEEDEEEVTESMGFEVEDPVDIERLEGETLDEQSENTNPSQDNIPIEPLSVQPNNDFGDESDIDQSDDAADNSFLLTEEAQLFVQQDETIDDGDTETANVTEVDDTLLKPHSHGHKGGHGCCHSSHDETFELDEGDQTSVAPIGSALGPADRQLTKPVSKSSAIEPVAGINRILKLADYDFENELIPAAYPIKTEKTQQDKATLVNVHDVREKLIIQKSDFPSMEVVGQFNLGFIVVRHDDRLFIVDQHASDEIFNYERLHRSLSLRAQPLVIPRVLELSPIDEMLVLDQQDQLRKNGFVIREAEEPQPGKRVELIALPVSKNVVFDDSDLHELVQRLHEAGPAQGSIVRCKKVDSMIASRACRSSIMVGQTLNRGTMSTVVGHLAELDRPWNCPHGRPTMRHLADLEGQGFTDDYNCANCVKRQYRCGYLDFPPDRLEHIKKKNEQKRSSHMHVVPEKVSSPDTKTERQSSSKSSSSSTQETTLRQRKTNNGTKQKPQSVFTNRSENFRSQVYSTVFSELNNHDISVIRDMQSAELKPWQDLSNMLETSVTDDVPDITPDNVFWPTNFELPSDSSFPEPHFDMKTESPDFDTASRINDNNLPGAATPNFNASRSQSPNVHDEFRSGHHRPRRSQVRRVGSPLPNAIHRKTKFTRFILPPQLENHFLQDVLQVIGDGPVDLRNVTYNRFTTIIQPVWTDEAIRTFWLAIFHQATMLNLYFIYFIDKAVNISKRTAQIVVNREFENFSNQSSASSTSNNSSPLSNQSLSPNSTSQRFSDFFYNPDDLKRLNRLSYVTYGRMLRALRQSVFNYHQEYPIKMSMFSAWACFWNTSSDISTLCMMFIGALSLATKILSEAQSINDVTIAIRQEIMILNIHSTASIFPDFSMNAIGELSNSFHGYKRILSDIFYNHENGLVNYDRSTVSALQNPILKHSIHEMGAFLKKLQFEYIPQMRTIDSHFKNLHGFDPSITDFKFVSPTLIYNLTYDWFRIFRGDKFSMGSKTSIVHRILSLYFHALGRCLGQCITPIRCVMLLDPCTVIAPKIGFEMPQPYYENIAEFDTLYHIDSGLVRMIKYFEYRQAFLGYHMAQRLVSDYIQYEANPAPAEIEYKDIVGLGLDKLRVGEVQPNSLTSGTFDVHSFPMFDDMSQDPQCCHMLRRELDRQAIAIRNEPWTFDYSKGLSNHDFQPEELLQAYIRKRQQSMTEISPGLEELRVFGELFSKSGNELINAINRNKTFA</sequence>
<dbReference type="InterPro" id="IPR037198">
    <property type="entry name" value="MutL_C_sf"/>
</dbReference>
<feature type="region of interest" description="Disordered" evidence="3">
    <location>
        <begin position="951"/>
        <end position="1012"/>
    </location>
</feature>
<dbReference type="GO" id="GO:0032389">
    <property type="term" value="C:MutLalpha complex"/>
    <property type="evidence" value="ECO:0007669"/>
    <property type="project" value="TreeGrafter"/>
</dbReference>
<evidence type="ECO:0000313" key="6">
    <source>
        <dbReference type="EMBL" id="PVH21143.1"/>
    </source>
</evidence>
<dbReference type="Pfam" id="PF08676">
    <property type="entry name" value="MutL_C"/>
    <property type="match status" value="1"/>
</dbReference>
<dbReference type="VEuPathDB" id="FungiDB:CXQ85_000108"/>
<dbReference type="GO" id="GO:0016887">
    <property type="term" value="F:ATP hydrolysis activity"/>
    <property type="evidence" value="ECO:0007669"/>
    <property type="project" value="InterPro"/>
</dbReference>
<dbReference type="GeneID" id="37005441"/>
<dbReference type="RefSeq" id="XP_025342083.1">
    <property type="nucleotide sequence ID" value="XM_025483868.1"/>
</dbReference>
<dbReference type="GO" id="GO:0006298">
    <property type="term" value="P:mismatch repair"/>
    <property type="evidence" value="ECO:0007669"/>
    <property type="project" value="InterPro"/>
</dbReference>
<feature type="compositionally biased region" description="Polar residues" evidence="3">
    <location>
        <begin position="1115"/>
        <end position="1125"/>
    </location>
</feature>
<dbReference type="Proteomes" id="UP000244309">
    <property type="component" value="Unassembled WGS sequence"/>
</dbReference>
<evidence type="ECO:0000259" key="4">
    <source>
        <dbReference type="SMART" id="SM00853"/>
    </source>
</evidence>
<dbReference type="CDD" id="cd16926">
    <property type="entry name" value="HATPase_MutL-MLH-PMS-like"/>
    <property type="match status" value="1"/>
</dbReference>
<dbReference type="STRING" id="45357.A0A2V1AUZ3"/>
<keyword evidence="2" id="KW-0227">DNA damage</keyword>
<dbReference type="SMART" id="SM01340">
    <property type="entry name" value="DNA_mis_repair"/>
    <property type="match status" value="1"/>
</dbReference>
<feature type="domain" description="MutL C-terminal dimerisation" evidence="4">
    <location>
        <begin position="732"/>
        <end position="879"/>
    </location>
</feature>
<dbReference type="Gene3D" id="3.30.1370.100">
    <property type="entry name" value="MutL, C-terminal domain, regulatory subdomain"/>
    <property type="match status" value="1"/>
</dbReference>
<evidence type="ECO:0000259" key="5">
    <source>
        <dbReference type="SMART" id="SM01340"/>
    </source>
</evidence>
<dbReference type="InterPro" id="IPR014790">
    <property type="entry name" value="MutL_C"/>
</dbReference>
<comment type="similarity">
    <text evidence="1">Belongs to the DNA mismatch repair MutL/HexB family.</text>
</comment>
<feature type="region of interest" description="Disordered" evidence="3">
    <location>
        <begin position="645"/>
        <end position="667"/>
    </location>
</feature>
<evidence type="ECO:0008006" key="8">
    <source>
        <dbReference type="Google" id="ProtNLM"/>
    </source>
</evidence>
<feature type="region of interest" description="Disordered" evidence="3">
    <location>
        <begin position="1254"/>
        <end position="1277"/>
    </location>
</feature>
<feature type="compositionally biased region" description="Acidic residues" evidence="3">
    <location>
        <begin position="563"/>
        <end position="573"/>
    </location>
</feature>
<dbReference type="PANTHER" id="PTHR10073">
    <property type="entry name" value="DNA MISMATCH REPAIR PROTEIN MLH, PMS, MUTL"/>
    <property type="match status" value="1"/>
</dbReference>
<name>A0A2V1AUZ3_9ASCO</name>
<dbReference type="GO" id="GO:0140664">
    <property type="term" value="F:ATP-dependent DNA damage sensor activity"/>
    <property type="evidence" value="ECO:0007669"/>
    <property type="project" value="InterPro"/>
</dbReference>
<protein>
    <recommendedName>
        <fullName evidence="8">DNA mismatch repair protein MutL</fullName>
    </recommendedName>
</protein>
<dbReference type="CDD" id="cd03484">
    <property type="entry name" value="MutL_Trans_hPMS_2_like"/>
    <property type="match status" value="1"/>
</dbReference>
<accession>A0A2V1AUZ3</accession>
<dbReference type="GO" id="GO:0005524">
    <property type="term" value="F:ATP binding"/>
    <property type="evidence" value="ECO:0007669"/>
    <property type="project" value="InterPro"/>
</dbReference>
<dbReference type="InterPro" id="IPR042120">
    <property type="entry name" value="MutL_C_dimsub"/>
</dbReference>
<dbReference type="Pfam" id="PF01119">
    <property type="entry name" value="DNA_mis_repair"/>
    <property type="match status" value="1"/>
</dbReference>
<feature type="compositionally biased region" description="Polar residues" evidence="3">
    <location>
        <begin position="400"/>
        <end position="416"/>
    </location>
</feature>
<dbReference type="FunFam" id="3.30.565.10:FF:000017">
    <property type="entry name" value="PMS1 homolog 1, mismatch repair system component"/>
    <property type="match status" value="1"/>
</dbReference>
<dbReference type="SMART" id="SM00853">
    <property type="entry name" value="MutL_C"/>
    <property type="match status" value="1"/>
</dbReference>
<dbReference type="Gene3D" id="3.30.1540.20">
    <property type="entry name" value="MutL, C-terminal domain, dimerisation subdomain"/>
    <property type="match status" value="1"/>
</dbReference>
<evidence type="ECO:0000256" key="2">
    <source>
        <dbReference type="ARBA" id="ARBA00022763"/>
    </source>
</evidence>
<feature type="domain" description="DNA mismatch repair protein S5" evidence="5">
    <location>
        <begin position="219"/>
        <end position="355"/>
    </location>
</feature>
<dbReference type="Gene3D" id="3.30.565.10">
    <property type="entry name" value="Histidine kinase-like ATPase, C-terminal domain"/>
    <property type="match status" value="1"/>
</dbReference>
<dbReference type="GO" id="GO:0030983">
    <property type="term" value="F:mismatched DNA binding"/>
    <property type="evidence" value="ECO:0007669"/>
    <property type="project" value="InterPro"/>
</dbReference>
<dbReference type="InterPro" id="IPR002099">
    <property type="entry name" value="MutL/Mlh/PMS"/>
</dbReference>
<dbReference type="OrthoDB" id="10263226at2759"/>
<evidence type="ECO:0000256" key="3">
    <source>
        <dbReference type="SAM" id="MobiDB-lite"/>
    </source>
</evidence>
<feature type="compositionally biased region" description="Basic and acidic residues" evidence="3">
    <location>
        <begin position="417"/>
        <end position="433"/>
    </location>
</feature>
<feature type="region of interest" description="Disordered" evidence="3">
    <location>
        <begin position="380"/>
        <end position="573"/>
    </location>
</feature>
<dbReference type="SUPFAM" id="SSF54211">
    <property type="entry name" value="Ribosomal protein S5 domain 2-like"/>
    <property type="match status" value="1"/>
</dbReference>
<dbReference type="InterPro" id="IPR036890">
    <property type="entry name" value="HATPase_C_sf"/>
</dbReference>